<evidence type="ECO:0000256" key="4">
    <source>
        <dbReference type="ARBA" id="ARBA00012671"/>
    </source>
</evidence>
<keyword evidence="7" id="KW-0812">Transmembrane</keyword>
<name>A0ABQ9FUN0_TEGGR</name>
<evidence type="ECO:0000259" key="14">
    <source>
        <dbReference type="Pfam" id="PF15024"/>
    </source>
</evidence>
<dbReference type="Proteomes" id="UP001217089">
    <property type="component" value="Unassembled WGS sequence"/>
</dbReference>
<evidence type="ECO:0000256" key="7">
    <source>
        <dbReference type="ARBA" id="ARBA00022692"/>
    </source>
</evidence>
<sequence length="536" mass="61802">MIECEDRRKNCRTKANTTTDLKGLMCILVDLNEREAYTWIRRRIRRLWSGWIKAIFSLEKKQDLTRRVRKKILLYLGFAANKTGWNFVEGQLKGMGGLSRKKCRLSLEINTEIYINILIKSPEVNAPCQNLHQLPIDILYIDIVGLKQFKEFVKDGYPKFRLFLSIQCLVRVLDSFGTEPEFNSAMYSNVRKLVSPWTGLDLDTQQFFTFFPHSPDNSFMGFVAEQRQQLGQPIEKKDIALVYGKRPEFFQNRRPYLELISKFFEIHTTVPYGGPFIPSFVKNHGLLSGHELHKLLRAAKVFVGLGFPYEGPAPLEAIAEGAIFINPKYDPPRNRDNVGALHDKPTRRGLTSQHPYAEQFIGEPYVYTVNIYSFNDIVEALKKIKQITQFKPYIPYEYTEEGMLQRVNAYVENQNFCLFQRQPSKWPPAETVTFILGQNGMSCKDVCSLKDLICERSYFREINSIDAFKHHNVSCSGDYGIPDILVPAYDVFTSNCVLQNDELLYSCVGGHLNFRRLCPCRTYIKGQSALCKGCDK</sequence>
<keyword evidence="10" id="KW-0333">Golgi apparatus</keyword>
<accession>A0ABQ9FUN0</accession>
<organism evidence="15 16">
    <name type="scientific">Tegillarca granosa</name>
    <name type="common">Malaysian cockle</name>
    <name type="synonym">Anadara granosa</name>
    <dbReference type="NCBI Taxonomy" id="220873"/>
    <lineage>
        <taxon>Eukaryota</taxon>
        <taxon>Metazoa</taxon>
        <taxon>Spiralia</taxon>
        <taxon>Lophotrochozoa</taxon>
        <taxon>Mollusca</taxon>
        <taxon>Bivalvia</taxon>
        <taxon>Autobranchia</taxon>
        <taxon>Pteriomorphia</taxon>
        <taxon>Arcoida</taxon>
        <taxon>Arcoidea</taxon>
        <taxon>Arcidae</taxon>
        <taxon>Tegillarca</taxon>
    </lineage>
</organism>
<evidence type="ECO:0000313" key="15">
    <source>
        <dbReference type="EMBL" id="KAJ8320974.1"/>
    </source>
</evidence>
<evidence type="ECO:0000256" key="9">
    <source>
        <dbReference type="ARBA" id="ARBA00022989"/>
    </source>
</evidence>
<feature type="domain" description="Glycosyltransferase family 18 catalytic" evidence="14">
    <location>
        <begin position="10"/>
        <end position="520"/>
    </location>
</feature>
<keyword evidence="5" id="KW-0328">Glycosyltransferase</keyword>
<evidence type="ECO:0000256" key="10">
    <source>
        <dbReference type="ARBA" id="ARBA00023034"/>
    </source>
</evidence>
<comment type="pathway">
    <text evidence="2">Protein modification; protein glycosylation.</text>
</comment>
<dbReference type="PANTHER" id="PTHR15075:SF2">
    <property type="entry name" value="ALPHA-1,6-MANNOSYLGLYCOPROTEIN 6-BETA-N-ACETYLGLUCOSAMINYLTRANSFERASE"/>
    <property type="match status" value="1"/>
</dbReference>
<comment type="caution">
    <text evidence="15">The sequence shown here is derived from an EMBL/GenBank/DDBJ whole genome shotgun (WGS) entry which is preliminary data.</text>
</comment>
<protein>
    <recommendedName>
        <fullName evidence="4">alpha-1,6-mannosyl-glycoprotein 6-beta-N-acetylglucosaminyltransferase</fullName>
        <ecNumber evidence="4">2.4.1.155</ecNumber>
    </recommendedName>
</protein>
<dbReference type="EMBL" id="JARBDR010000141">
    <property type="protein sequence ID" value="KAJ8320974.1"/>
    <property type="molecule type" value="Genomic_DNA"/>
</dbReference>
<reference evidence="15 16" key="1">
    <citation type="submission" date="2022-12" db="EMBL/GenBank/DDBJ databases">
        <title>Chromosome-level genome of Tegillarca granosa.</title>
        <authorList>
            <person name="Kim J."/>
        </authorList>
    </citation>
    <scope>NUCLEOTIDE SEQUENCE [LARGE SCALE GENOMIC DNA]</scope>
    <source>
        <strain evidence="15">Teg-2019</strain>
        <tissue evidence="15">Adductor muscle</tissue>
    </source>
</reference>
<dbReference type="Pfam" id="PF15024">
    <property type="entry name" value="Glyco_transf_18"/>
    <property type="match status" value="1"/>
</dbReference>
<evidence type="ECO:0000256" key="3">
    <source>
        <dbReference type="ARBA" id="ARBA00007477"/>
    </source>
</evidence>
<evidence type="ECO:0000256" key="11">
    <source>
        <dbReference type="ARBA" id="ARBA00023136"/>
    </source>
</evidence>
<keyword evidence="6" id="KW-0808">Transferase</keyword>
<dbReference type="PANTHER" id="PTHR15075">
    <property type="entry name" value="ALPHA-MANNOSIDE BETA-1,6-N-ACETYLGLUCOSAMINYLTRANSFERASE"/>
    <property type="match status" value="1"/>
</dbReference>
<gene>
    <name evidence="15" type="ORF">KUTeg_002561</name>
</gene>
<keyword evidence="16" id="KW-1185">Reference proteome</keyword>
<keyword evidence="8" id="KW-0735">Signal-anchor</keyword>
<evidence type="ECO:0000256" key="8">
    <source>
        <dbReference type="ARBA" id="ARBA00022968"/>
    </source>
</evidence>
<dbReference type="EC" id="2.4.1.155" evidence="4"/>
<evidence type="ECO:0000256" key="6">
    <source>
        <dbReference type="ARBA" id="ARBA00022679"/>
    </source>
</evidence>
<evidence type="ECO:0000256" key="1">
    <source>
        <dbReference type="ARBA" id="ARBA00004323"/>
    </source>
</evidence>
<dbReference type="InterPro" id="IPR026116">
    <property type="entry name" value="GT18_cat"/>
</dbReference>
<keyword evidence="11" id="KW-0472">Membrane</keyword>
<evidence type="ECO:0000256" key="12">
    <source>
        <dbReference type="ARBA" id="ARBA00023180"/>
    </source>
</evidence>
<evidence type="ECO:0000256" key="2">
    <source>
        <dbReference type="ARBA" id="ARBA00004922"/>
    </source>
</evidence>
<evidence type="ECO:0000256" key="13">
    <source>
        <dbReference type="ARBA" id="ARBA00048243"/>
    </source>
</evidence>
<comment type="catalytic activity">
    <reaction evidence="13">
        <text>N(4)-{beta-D-GlcNAc-(1-&gt;2)-[beta-D-GlcNAc-(1-&gt;4)]-alpha-D-Man-(1-&gt;3)-[beta-D-GlcNAc-(1-&gt;2)-alpha-D-Man-(1-&gt;6)]-beta-D-Man-(1-&gt;4)-beta-D-GlcNAc-(1-&gt;4)-beta-D-GlcNAc}-L-asparaginyl-[protein] + UDP-N-acetyl-alpha-D-glucosamine = N(4)-{beta-D-GlcNAc-(1-&gt;2)-[beta-D-GlcNAc-(1-&gt;4)]-alpha-D-Man-(1-&gt;3)-[beta-D-GlcNAc-(1-&gt;2)-[beta-D-GlcNAc-(1-&gt;6)]-alpha-D-Man-(1-&gt;6)]-beta-D-Man-(1-&gt;4)-beta-D-GlcNAc-(1-&gt;4)-beta-D-GlcNAc}-L-asparaginyl-[protein] + UDP + H(+)</text>
        <dbReference type="Rhea" id="RHEA:16921"/>
        <dbReference type="Rhea" id="RHEA-COMP:14374"/>
        <dbReference type="Rhea" id="RHEA-COMP:14377"/>
        <dbReference type="ChEBI" id="CHEBI:15378"/>
        <dbReference type="ChEBI" id="CHEBI:57705"/>
        <dbReference type="ChEBI" id="CHEBI:58223"/>
        <dbReference type="ChEBI" id="CHEBI:139507"/>
        <dbReference type="ChEBI" id="CHEBI:139510"/>
        <dbReference type="EC" id="2.4.1.155"/>
    </reaction>
</comment>
<proteinExistence type="inferred from homology"/>
<evidence type="ECO:0000313" key="16">
    <source>
        <dbReference type="Proteomes" id="UP001217089"/>
    </source>
</evidence>
<comment type="subcellular location">
    <subcellularLocation>
        <location evidence="1">Golgi apparatus membrane</location>
        <topology evidence="1">Single-pass type II membrane protein</topology>
    </subcellularLocation>
</comment>
<keyword evidence="9" id="KW-1133">Transmembrane helix</keyword>
<dbReference type="InterPro" id="IPR052105">
    <property type="entry name" value="MGAT5_Glycosyltransferase"/>
</dbReference>
<evidence type="ECO:0000256" key="5">
    <source>
        <dbReference type="ARBA" id="ARBA00022676"/>
    </source>
</evidence>
<comment type="similarity">
    <text evidence="3">Belongs to the glycosyltransferase 18 family.</text>
</comment>
<keyword evidence="12" id="KW-0325">Glycoprotein</keyword>